<feature type="transmembrane region" description="Helical" evidence="13">
    <location>
        <begin position="279"/>
        <end position="300"/>
    </location>
</feature>
<dbReference type="Pfam" id="PF18075">
    <property type="entry name" value="FtsX_ECD"/>
    <property type="match status" value="1"/>
</dbReference>
<dbReference type="InterPro" id="IPR004513">
    <property type="entry name" value="FtsX"/>
</dbReference>
<evidence type="ECO:0000256" key="2">
    <source>
        <dbReference type="ARBA" id="ARBA00004651"/>
    </source>
</evidence>
<dbReference type="EMBL" id="BAAAVS010000019">
    <property type="protein sequence ID" value="GAA3032318.1"/>
    <property type="molecule type" value="Genomic_DNA"/>
</dbReference>
<evidence type="ECO:0000256" key="11">
    <source>
        <dbReference type="ARBA" id="ARBA00023306"/>
    </source>
</evidence>
<evidence type="ECO:0000313" key="17">
    <source>
        <dbReference type="Proteomes" id="UP001501035"/>
    </source>
</evidence>
<dbReference type="Pfam" id="PF02687">
    <property type="entry name" value="FtsX"/>
    <property type="match status" value="1"/>
</dbReference>
<evidence type="ECO:0000256" key="9">
    <source>
        <dbReference type="ARBA" id="ARBA00022989"/>
    </source>
</evidence>
<evidence type="ECO:0000256" key="5">
    <source>
        <dbReference type="ARBA" id="ARBA00021907"/>
    </source>
</evidence>
<organism evidence="16 17">
    <name type="scientific">Gordonia defluvii</name>
    <dbReference type="NCBI Taxonomy" id="283718"/>
    <lineage>
        <taxon>Bacteria</taxon>
        <taxon>Bacillati</taxon>
        <taxon>Actinomycetota</taxon>
        <taxon>Actinomycetes</taxon>
        <taxon>Mycobacteriales</taxon>
        <taxon>Gordoniaceae</taxon>
        <taxon>Gordonia</taxon>
    </lineage>
</organism>
<evidence type="ECO:0000259" key="15">
    <source>
        <dbReference type="Pfam" id="PF18075"/>
    </source>
</evidence>
<keyword evidence="8 13" id="KW-0812">Transmembrane</keyword>
<comment type="subcellular location">
    <subcellularLocation>
        <location evidence="2">Cell membrane</location>
        <topology evidence="2">Multi-pass membrane protein</topology>
    </subcellularLocation>
</comment>
<sequence>MRANFIITEVLNGLRRNVTMTVAMIITTAITLGMLGAGLLVMQMAGKSQEIFFNRVEMQIFVNDDVARADPNCDRAPCSQLRDELKNEPGVTNVTWVNLDDAYKAAKEAFKNTPEMADAVTPDTMPASFRVKVNDPDKYGAVIDKFKGRQDLGVDGVQDQRKLVNRLFSVLNGARNAAFVLSLILGVAAVLLIANTVQMAAYTRRTEVSIMRLVGATRWYTQLPFLIEAVVAAVIGTVLAVGGLLIGKKFFFDEALNDLYGVNILARVTTSDVFFVSPWLLLTGIVLASATSYVTLRWYVRE</sequence>
<name>A0ABP6L9K2_9ACTN</name>
<dbReference type="PANTHER" id="PTHR47755:SF1">
    <property type="entry name" value="CELL DIVISION PROTEIN FTSX"/>
    <property type="match status" value="1"/>
</dbReference>
<comment type="function">
    <text evidence="1">Part of the ABC transporter FtsEX involved in cellular division.</text>
</comment>
<comment type="similarity">
    <text evidence="3 12">Belongs to the ABC-4 integral membrane protein family. FtsX subfamily.</text>
</comment>
<feature type="domain" description="ABC3 transporter permease C-terminal" evidence="14">
    <location>
        <begin position="180"/>
        <end position="294"/>
    </location>
</feature>
<evidence type="ECO:0000256" key="6">
    <source>
        <dbReference type="ARBA" id="ARBA00022475"/>
    </source>
</evidence>
<keyword evidence="11 12" id="KW-0131">Cell cycle</keyword>
<evidence type="ECO:0000256" key="12">
    <source>
        <dbReference type="PIRNR" id="PIRNR003097"/>
    </source>
</evidence>
<evidence type="ECO:0000256" key="1">
    <source>
        <dbReference type="ARBA" id="ARBA00003552"/>
    </source>
</evidence>
<evidence type="ECO:0000256" key="4">
    <source>
        <dbReference type="ARBA" id="ARBA00011160"/>
    </source>
</evidence>
<gene>
    <name evidence="16" type="primary">ftsX</name>
    <name evidence="16" type="ORF">GCM10010528_11890</name>
</gene>
<dbReference type="InterPro" id="IPR047929">
    <property type="entry name" value="FtsX_actino"/>
</dbReference>
<dbReference type="InterPro" id="IPR003838">
    <property type="entry name" value="ABC3_permease_C"/>
</dbReference>
<dbReference type="InterPro" id="IPR040690">
    <property type="entry name" value="FtsX_ECD"/>
</dbReference>
<dbReference type="PANTHER" id="PTHR47755">
    <property type="entry name" value="CELL DIVISION PROTEIN FTSX"/>
    <property type="match status" value="1"/>
</dbReference>
<feature type="domain" description="FtsX extracellular" evidence="15">
    <location>
        <begin position="56"/>
        <end position="150"/>
    </location>
</feature>
<dbReference type="NCBIfam" id="NF038346">
    <property type="entry name" value="FtsX_actino"/>
    <property type="match status" value="1"/>
</dbReference>
<keyword evidence="6 12" id="KW-1003">Cell membrane</keyword>
<dbReference type="RefSeq" id="WP_290704516.1">
    <property type="nucleotide sequence ID" value="NZ_BAAAVS010000019.1"/>
</dbReference>
<dbReference type="Proteomes" id="UP001501035">
    <property type="component" value="Unassembled WGS sequence"/>
</dbReference>
<proteinExistence type="inferred from homology"/>
<accession>A0ABP6L9K2</accession>
<feature type="transmembrane region" description="Helical" evidence="13">
    <location>
        <begin position="177"/>
        <end position="202"/>
    </location>
</feature>
<evidence type="ECO:0000256" key="3">
    <source>
        <dbReference type="ARBA" id="ARBA00007379"/>
    </source>
</evidence>
<keyword evidence="7 12" id="KW-0132">Cell division</keyword>
<keyword evidence="9 13" id="KW-1133">Transmembrane helix</keyword>
<dbReference type="PIRSF" id="PIRSF003097">
    <property type="entry name" value="FtsX"/>
    <property type="match status" value="1"/>
</dbReference>
<keyword evidence="17" id="KW-1185">Reference proteome</keyword>
<comment type="subunit">
    <text evidence="4">Forms a membrane-associated complex with FtsE.</text>
</comment>
<evidence type="ECO:0000256" key="10">
    <source>
        <dbReference type="ARBA" id="ARBA00023136"/>
    </source>
</evidence>
<evidence type="ECO:0000256" key="7">
    <source>
        <dbReference type="ARBA" id="ARBA00022618"/>
    </source>
</evidence>
<comment type="caution">
    <text evidence="16">The sequence shown here is derived from an EMBL/GenBank/DDBJ whole genome shotgun (WGS) entry which is preliminary data.</text>
</comment>
<evidence type="ECO:0000313" key="16">
    <source>
        <dbReference type="EMBL" id="GAA3032318.1"/>
    </source>
</evidence>
<dbReference type="Gene3D" id="3.30.70.3040">
    <property type="match status" value="1"/>
</dbReference>
<reference evidence="17" key="1">
    <citation type="journal article" date="2019" name="Int. J. Syst. Evol. Microbiol.">
        <title>The Global Catalogue of Microorganisms (GCM) 10K type strain sequencing project: providing services to taxonomists for standard genome sequencing and annotation.</title>
        <authorList>
            <consortium name="The Broad Institute Genomics Platform"/>
            <consortium name="The Broad Institute Genome Sequencing Center for Infectious Disease"/>
            <person name="Wu L."/>
            <person name="Ma J."/>
        </authorList>
    </citation>
    <scope>NUCLEOTIDE SEQUENCE [LARGE SCALE GENOMIC DNA]</scope>
    <source>
        <strain evidence="17">JCM 14234</strain>
    </source>
</reference>
<evidence type="ECO:0000256" key="8">
    <source>
        <dbReference type="ARBA" id="ARBA00022692"/>
    </source>
</evidence>
<feature type="transmembrane region" description="Helical" evidence="13">
    <location>
        <begin position="21"/>
        <end position="45"/>
    </location>
</feature>
<protein>
    <recommendedName>
        <fullName evidence="5 12">Cell division protein FtsX</fullName>
    </recommendedName>
</protein>
<keyword evidence="10 12" id="KW-0472">Membrane</keyword>
<feature type="transmembrane region" description="Helical" evidence="13">
    <location>
        <begin position="223"/>
        <end position="246"/>
    </location>
</feature>
<evidence type="ECO:0000259" key="14">
    <source>
        <dbReference type="Pfam" id="PF02687"/>
    </source>
</evidence>
<evidence type="ECO:0000256" key="13">
    <source>
        <dbReference type="SAM" id="Phobius"/>
    </source>
</evidence>